<feature type="signal peptide" evidence="2">
    <location>
        <begin position="1"/>
        <end position="24"/>
    </location>
</feature>
<evidence type="ECO:0000256" key="1">
    <source>
        <dbReference type="SAM" id="MobiDB-lite"/>
    </source>
</evidence>
<name>A0A179UY56_BLAGS</name>
<dbReference type="Pfam" id="PF00650">
    <property type="entry name" value="CRAL_TRIO"/>
    <property type="match status" value="1"/>
</dbReference>
<protein>
    <submittedName>
        <fullName evidence="4">CRAL/TRIO domain-containing protein</fullName>
    </submittedName>
</protein>
<dbReference type="Gene3D" id="3.40.525.10">
    <property type="entry name" value="CRAL-TRIO lipid binding domain"/>
    <property type="match status" value="1"/>
</dbReference>
<evidence type="ECO:0000259" key="3">
    <source>
        <dbReference type="PROSITE" id="PS50191"/>
    </source>
</evidence>
<reference evidence="5" key="1">
    <citation type="journal article" date="2015" name="PLoS Genet.">
        <title>The dynamic genome and transcriptome of the human fungal pathogen Blastomyces and close relative Emmonsia.</title>
        <authorList>
            <person name="Munoz J.F."/>
            <person name="Gauthier G.M."/>
            <person name="Desjardins C.A."/>
            <person name="Gallo J.E."/>
            <person name="Holder J."/>
            <person name="Sullivan T.D."/>
            <person name="Marty A.J."/>
            <person name="Carmen J.C."/>
            <person name="Chen Z."/>
            <person name="Ding L."/>
            <person name="Gujja S."/>
            <person name="Magrini V."/>
            <person name="Misas E."/>
            <person name="Mitreva M."/>
            <person name="Priest M."/>
            <person name="Saif S."/>
            <person name="Whiston E.A."/>
            <person name="Young S."/>
            <person name="Zeng Q."/>
            <person name="Goldman W.E."/>
            <person name="Mardis E.R."/>
            <person name="Taylor J.W."/>
            <person name="McEwen J.G."/>
            <person name="Clay O.K."/>
            <person name="Klein B.S."/>
            <person name="Cuomo C.A."/>
        </authorList>
    </citation>
    <scope>NUCLEOTIDE SEQUENCE [LARGE SCALE GENOMIC DNA]</scope>
    <source>
        <strain evidence="5">SLH14081</strain>
    </source>
</reference>
<dbReference type="InterPro" id="IPR011074">
    <property type="entry name" value="CRAL/TRIO_N_dom"/>
</dbReference>
<dbReference type="Pfam" id="PF03765">
    <property type="entry name" value="CRAL_TRIO_N"/>
    <property type="match status" value="1"/>
</dbReference>
<feature type="region of interest" description="Disordered" evidence="1">
    <location>
        <begin position="38"/>
        <end position="104"/>
    </location>
</feature>
<keyword evidence="2" id="KW-0732">Signal</keyword>
<dbReference type="SMART" id="SM00516">
    <property type="entry name" value="SEC14"/>
    <property type="match status" value="1"/>
</dbReference>
<evidence type="ECO:0000256" key="2">
    <source>
        <dbReference type="SAM" id="SignalP"/>
    </source>
</evidence>
<dbReference type="InterPro" id="IPR036865">
    <property type="entry name" value="CRAL-TRIO_dom_sf"/>
</dbReference>
<dbReference type="SUPFAM" id="SSF46938">
    <property type="entry name" value="CRAL/TRIO N-terminal domain"/>
    <property type="match status" value="1"/>
</dbReference>
<dbReference type="InterPro" id="IPR052578">
    <property type="entry name" value="PI_Transfer_CRAL-TRIO"/>
</dbReference>
<dbReference type="PANTHER" id="PTHR45824:SF29">
    <property type="entry name" value="GH16843P"/>
    <property type="match status" value="1"/>
</dbReference>
<dbReference type="InterPro" id="IPR001251">
    <property type="entry name" value="CRAL-TRIO_dom"/>
</dbReference>
<dbReference type="GO" id="GO:0071944">
    <property type="term" value="C:cell periphery"/>
    <property type="evidence" value="ECO:0007669"/>
    <property type="project" value="UniProtKB-ARBA"/>
</dbReference>
<dbReference type="PANTHER" id="PTHR45824">
    <property type="entry name" value="GH16843P"/>
    <property type="match status" value="1"/>
</dbReference>
<dbReference type="GO" id="GO:0008289">
    <property type="term" value="F:lipid binding"/>
    <property type="evidence" value="ECO:0007669"/>
    <property type="project" value="UniProtKB-ARBA"/>
</dbReference>
<dbReference type="PROSITE" id="PS50191">
    <property type="entry name" value="CRAL_TRIO"/>
    <property type="match status" value="1"/>
</dbReference>
<dbReference type="RefSeq" id="XP_002621258.2">
    <property type="nucleotide sequence ID" value="XM_002621212.2"/>
</dbReference>
<dbReference type="STRING" id="559298.A0A179UY56"/>
<gene>
    <name evidence="4" type="ORF">BDBG_08289</name>
</gene>
<dbReference type="FunFam" id="3.40.525.10:FF:000013">
    <property type="entry name" value="Phosphatidylinositol transfer protein PDR16"/>
    <property type="match status" value="1"/>
</dbReference>
<feature type="domain" description="CRAL-TRIO" evidence="3">
    <location>
        <begin position="183"/>
        <end position="336"/>
    </location>
</feature>
<dbReference type="SMART" id="SM01100">
    <property type="entry name" value="CRAL_TRIO_N"/>
    <property type="match status" value="1"/>
</dbReference>
<dbReference type="Proteomes" id="UP000002038">
    <property type="component" value="Unassembled WGS sequence"/>
</dbReference>
<evidence type="ECO:0000313" key="5">
    <source>
        <dbReference type="Proteomes" id="UP000002038"/>
    </source>
</evidence>
<evidence type="ECO:0000313" key="4">
    <source>
        <dbReference type="EMBL" id="OAT13014.1"/>
    </source>
</evidence>
<dbReference type="AlphaFoldDB" id="A0A179UY56"/>
<accession>A0A179UY56</accession>
<dbReference type="OrthoDB" id="75724at2759"/>
<proteinExistence type="predicted"/>
<dbReference type="VEuPathDB" id="FungiDB:BDBG_08289"/>
<keyword evidence="5" id="KW-1185">Reference proteome</keyword>
<dbReference type="SUPFAM" id="SSF52087">
    <property type="entry name" value="CRAL/TRIO domain"/>
    <property type="match status" value="1"/>
</dbReference>
<dbReference type="GeneID" id="8508615"/>
<feature type="chain" id="PRO_5008107616" evidence="2">
    <location>
        <begin position="25"/>
        <end position="418"/>
    </location>
</feature>
<sequence length="418" mass="46980">MWVFVPCFVAHLSILTEMATETNGALTPVAETPVAAATKDEIKQGSTPEDGSNKPESQDSESPPKDENLQSPATTAGDVIKTPFTSPLESCKPESPAELTSDQQSKYEQLLTVVSEWTTIPTTTAKNAPTEPITDDDRMFMTRECLLRYLRATKWDLAAATNRLRGTLTWRREYGLAKLTPDYMSVENETGKQVILGYDVNARPCLYLNPARQNTAYSERQVQHLVFMVERVIDLMGPDQESLALLVNFSDTRSGQNATIGQGRQVLSILQNHYPERLGRALVVNIPFLIHGFFKLITPFIDPLTRTKLKFNEDLRKHVPPTQLLKSLNGEVEFEYDHSTYWPALNKLCEQRRKEYHERWVQGGKVIGEHESYLKGGSDKGLNGSRAPIATIEEKMERLEVNLPQTNNDQSVDTITPA</sequence>
<dbReference type="EMBL" id="GG657470">
    <property type="protein sequence ID" value="OAT13014.1"/>
    <property type="molecule type" value="Genomic_DNA"/>
</dbReference>
<dbReference type="CDD" id="cd00170">
    <property type="entry name" value="SEC14"/>
    <property type="match status" value="1"/>
</dbReference>
<dbReference type="KEGG" id="bgh:BDBG_08289"/>
<dbReference type="GO" id="GO:0008526">
    <property type="term" value="F:phosphatidylinositol transfer activity"/>
    <property type="evidence" value="ECO:0007669"/>
    <property type="project" value="TreeGrafter"/>
</dbReference>
<organism evidence="4 5">
    <name type="scientific">Blastomyces gilchristii (strain SLH14081)</name>
    <name type="common">Blastomyces dermatitidis</name>
    <dbReference type="NCBI Taxonomy" id="559298"/>
    <lineage>
        <taxon>Eukaryota</taxon>
        <taxon>Fungi</taxon>
        <taxon>Dikarya</taxon>
        <taxon>Ascomycota</taxon>
        <taxon>Pezizomycotina</taxon>
        <taxon>Eurotiomycetes</taxon>
        <taxon>Eurotiomycetidae</taxon>
        <taxon>Onygenales</taxon>
        <taxon>Ajellomycetaceae</taxon>
        <taxon>Blastomyces</taxon>
    </lineage>
</organism>
<dbReference type="InterPro" id="IPR036273">
    <property type="entry name" value="CRAL/TRIO_N_dom_sf"/>
</dbReference>
<feature type="compositionally biased region" description="Basic and acidic residues" evidence="1">
    <location>
        <begin position="51"/>
        <end position="68"/>
    </location>
</feature>